<dbReference type="SFLD" id="SFLDS00003">
    <property type="entry name" value="Haloacid_Dehalogenase"/>
    <property type="match status" value="1"/>
</dbReference>
<dbReference type="NCBIfam" id="TIGR01993">
    <property type="entry name" value="Pyr-5-nucltdase"/>
    <property type="match status" value="1"/>
</dbReference>
<dbReference type="EMBL" id="LODT01000028">
    <property type="protein sequence ID" value="KYQ93478.1"/>
    <property type="molecule type" value="Genomic_DNA"/>
</dbReference>
<dbReference type="OMA" id="YPHHVNL"/>
<dbReference type="GO" id="GO:0016787">
    <property type="term" value="F:hydrolase activity"/>
    <property type="evidence" value="ECO:0007669"/>
    <property type="project" value="UniProtKB-KW"/>
</dbReference>
<keyword evidence="1" id="KW-0378">Hydrolase</keyword>
<keyword evidence="2" id="KW-1185">Reference proteome</keyword>
<organism evidence="1 2">
    <name type="scientific">Tieghemostelium lacteum</name>
    <name type="common">Slime mold</name>
    <name type="synonym">Dictyostelium lacteum</name>
    <dbReference type="NCBI Taxonomy" id="361077"/>
    <lineage>
        <taxon>Eukaryota</taxon>
        <taxon>Amoebozoa</taxon>
        <taxon>Evosea</taxon>
        <taxon>Eumycetozoa</taxon>
        <taxon>Dictyostelia</taxon>
        <taxon>Dictyosteliales</taxon>
        <taxon>Raperosteliaceae</taxon>
        <taxon>Tieghemostelium</taxon>
    </lineage>
</organism>
<reference evidence="1 2" key="1">
    <citation type="submission" date="2015-12" db="EMBL/GenBank/DDBJ databases">
        <title>Dictyostelia acquired genes for synthesis and detection of signals that induce cell-type specialization by lateral gene transfer from prokaryotes.</title>
        <authorList>
            <person name="Gloeckner G."/>
            <person name="Schaap P."/>
        </authorList>
    </citation>
    <scope>NUCLEOTIDE SEQUENCE [LARGE SCALE GENOMIC DNA]</scope>
    <source>
        <strain evidence="1 2">TK</strain>
    </source>
</reference>
<dbReference type="InParanoid" id="A0A151ZHL3"/>
<proteinExistence type="predicted"/>
<dbReference type="PANTHER" id="PTHR12725:SF117">
    <property type="entry name" value="HALOACID DEHALOGENASE-LIKE HYDROLASE"/>
    <property type="match status" value="1"/>
</dbReference>
<gene>
    <name evidence="1" type="ORF">DLAC_06171</name>
</gene>
<dbReference type="OrthoDB" id="1065058at2759"/>
<dbReference type="SFLD" id="SFLDG01129">
    <property type="entry name" value="C1.5:_HAD__Beta-PGM__Phosphata"/>
    <property type="match status" value="1"/>
</dbReference>
<comment type="caution">
    <text evidence="1">The sequence shown here is derived from an EMBL/GenBank/DDBJ whole genome shotgun (WGS) entry which is preliminary data.</text>
</comment>
<dbReference type="Gene3D" id="3.40.50.1000">
    <property type="entry name" value="HAD superfamily/HAD-like"/>
    <property type="match status" value="1"/>
</dbReference>
<dbReference type="InterPro" id="IPR023214">
    <property type="entry name" value="HAD_sf"/>
</dbReference>
<dbReference type="Pfam" id="PF00702">
    <property type="entry name" value="Hydrolase"/>
    <property type="match status" value="1"/>
</dbReference>
<dbReference type="PANTHER" id="PTHR12725">
    <property type="entry name" value="HALOACID DEHALOGENASE-LIKE HYDROLASE"/>
    <property type="match status" value="1"/>
</dbReference>
<dbReference type="NCBIfam" id="TIGR01509">
    <property type="entry name" value="HAD-SF-IA-v3"/>
    <property type="match status" value="1"/>
</dbReference>
<evidence type="ECO:0000313" key="2">
    <source>
        <dbReference type="Proteomes" id="UP000076078"/>
    </source>
</evidence>
<dbReference type="InterPro" id="IPR006439">
    <property type="entry name" value="HAD-SF_hydro_IA"/>
</dbReference>
<dbReference type="SUPFAM" id="SSF56784">
    <property type="entry name" value="HAD-like"/>
    <property type="match status" value="1"/>
</dbReference>
<name>A0A151ZHL3_TIELA</name>
<sequence length="259" mass="29052">MIEVNNTKKPIDISKIHTLFFDLDNTLYPKSCGLAGQVSKRITQYMGNILQLPEEQVDKIRNQYYQTYGLTLKGLMQHHSVDIHHYLDYVHGGLELQNFLKNDDRLRAILGSINPLIKKIIFSNADLGHCQRVMKALNINDQFDGILEYLELMDYSKPHPTSYQMAMKKAQTTDPSGCVFFDDVVDNLVAAKDAGFITVLVGSSTDNVNVDFSISEIHDLVTIFPHLIMPQHNLQASTSEIINTASSESSTLITSEASS</sequence>
<dbReference type="Proteomes" id="UP000076078">
    <property type="component" value="Unassembled WGS sequence"/>
</dbReference>
<dbReference type="InterPro" id="IPR036412">
    <property type="entry name" value="HAD-like_sf"/>
</dbReference>
<accession>A0A151ZHL3</accession>
<evidence type="ECO:0000313" key="1">
    <source>
        <dbReference type="EMBL" id="KYQ93478.1"/>
    </source>
</evidence>
<dbReference type="InterPro" id="IPR010237">
    <property type="entry name" value="Pyr-5-nucltdase"/>
</dbReference>
<dbReference type="STRING" id="361077.A0A151ZHL3"/>
<protein>
    <submittedName>
        <fullName evidence="1">Haloacid dehalogenase-like hydrolase</fullName>
    </submittedName>
</protein>
<dbReference type="Gene3D" id="1.10.150.450">
    <property type="match status" value="1"/>
</dbReference>
<dbReference type="SFLD" id="SFLDG01132">
    <property type="entry name" value="C1.5.3:_5'-Nucleotidase_Like"/>
    <property type="match status" value="1"/>
</dbReference>
<dbReference type="AlphaFoldDB" id="A0A151ZHL3"/>